<evidence type="ECO:0000256" key="1">
    <source>
        <dbReference type="SAM" id="Phobius"/>
    </source>
</evidence>
<keyword evidence="1" id="KW-0812">Transmembrane</keyword>
<organism evidence="2">
    <name type="scientific">Siphoviridae sp. ctkV91</name>
    <dbReference type="NCBI Taxonomy" id="2827924"/>
    <lineage>
        <taxon>Viruses</taxon>
        <taxon>Duplodnaviria</taxon>
        <taxon>Heunggongvirae</taxon>
        <taxon>Uroviricota</taxon>
        <taxon>Caudoviricetes</taxon>
    </lineage>
</organism>
<keyword evidence="1" id="KW-0472">Membrane</keyword>
<feature type="transmembrane region" description="Helical" evidence="1">
    <location>
        <begin position="20"/>
        <end position="41"/>
    </location>
</feature>
<sequence length="117" mass="12404">MSESLQSFNSFRAPVLGSVYMLVGSSMVCVLLKCGLLVGVVGEGYGENNDGEGFRDDDGCCDHLVSRGLLVSVEAPRRVARAHAAMMARAALCGVPVAYIHVMMAPCIQARLVKNVS</sequence>
<protein>
    <submittedName>
        <fullName evidence="2">Uncharacterized protein</fullName>
    </submittedName>
</protein>
<proteinExistence type="predicted"/>
<evidence type="ECO:0000313" key="2">
    <source>
        <dbReference type="EMBL" id="DAF61322.1"/>
    </source>
</evidence>
<name>A0A8S5TEZ3_9CAUD</name>
<accession>A0A8S5TEZ3</accession>
<reference evidence="2" key="1">
    <citation type="journal article" date="2021" name="Proc. Natl. Acad. Sci. U.S.A.">
        <title>A Catalog of Tens of Thousands of Viruses from Human Metagenomes Reveals Hidden Associations with Chronic Diseases.</title>
        <authorList>
            <person name="Tisza M.J."/>
            <person name="Buck C.B."/>
        </authorList>
    </citation>
    <scope>NUCLEOTIDE SEQUENCE</scope>
    <source>
        <strain evidence="2">CtkV91</strain>
    </source>
</reference>
<dbReference type="EMBL" id="BK032807">
    <property type="protein sequence ID" value="DAF61322.1"/>
    <property type="molecule type" value="Genomic_DNA"/>
</dbReference>
<keyword evidence="1" id="KW-1133">Transmembrane helix</keyword>